<dbReference type="HOGENOM" id="CLU_071415_1_2_9"/>
<dbReference type="SUPFAM" id="SSF52788">
    <property type="entry name" value="Phosphotyrosine protein phosphatases I"/>
    <property type="match status" value="1"/>
</dbReference>
<dbReference type="Proteomes" id="UP000006866">
    <property type="component" value="Chromosome"/>
</dbReference>
<keyword evidence="2" id="KW-0378">Hydrolase</keyword>
<dbReference type="Pfam" id="PF01451">
    <property type="entry name" value="LMWPc"/>
    <property type="match status" value="1"/>
</dbReference>
<keyword evidence="3" id="KW-0904">Protein phosphatase</keyword>
<dbReference type="PRINTS" id="PR00719">
    <property type="entry name" value="LMWPTPASE"/>
</dbReference>
<feature type="active site" description="Nucleophile" evidence="4">
    <location>
        <position position="11"/>
    </location>
</feature>
<evidence type="ECO:0000256" key="1">
    <source>
        <dbReference type="ARBA" id="ARBA00011063"/>
    </source>
</evidence>
<evidence type="ECO:0000313" key="6">
    <source>
        <dbReference type="EMBL" id="ADO78097.1"/>
    </source>
</evidence>
<evidence type="ECO:0000259" key="5">
    <source>
        <dbReference type="SMART" id="SM00226"/>
    </source>
</evidence>
<dbReference type="PATRIC" id="fig|572479.3.peg.2007"/>
<dbReference type="RefSeq" id="WP_014554113.1">
    <property type="nucleotide sequence ID" value="NC_017455.1"/>
</dbReference>
<evidence type="ECO:0000256" key="3">
    <source>
        <dbReference type="ARBA" id="ARBA00022912"/>
    </source>
</evidence>
<dbReference type="eggNOG" id="COG0394">
    <property type="taxonomic scope" value="Bacteria"/>
</dbReference>
<feature type="active site" evidence="4">
    <location>
        <position position="17"/>
    </location>
</feature>
<reference evidence="6 7" key="2">
    <citation type="journal article" date="2011" name="Stand. Genomic Sci.">
        <title>Complete genome sequence of the extremely halophilic Halanaerobium praevalens type strain (GSL).</title>
        <authorList>
            <person name="Ivanova N."/>
            <person name="Sikorski J."/>
            <person name="Chertkov O."/>
            <person name="Nolan M."/>
            <person name="Lucas S."/>
            <person name="Hammon N."/>
            <person name="Deshpande S."/>
            <person name="Cheng J.F."/>
            <person name="Tapia R."/>
            <person name="Han C."/>
            <person name="Goodwin L."/>
            <person name="Pitluck S."/>
            <person name="Huntemann M."/>
            <person name="Liolios K."/>
            <person name="Pagani I."/>
            <person name="Mavromatis K."/>
            <person name="Ovchinikova G."/>
            <person name="Pati A."/>
            <person name="Chen A."/>
            <person name="Palaniappan K."/>
            <person name="Land M."/>
            <person name="Hauser L."/>
            <person name="Brambilla E.M."/>
            <person name="Kannan K.P."/>
            <person name="Rohde M."/>
            <person name="Tindall B.J."/>
            <person name="Goker M."/>
            <person name="Detter J.C."/>
            <person name="Woyke T."/>
            <person name="Bristow J."/>
            <person name="Eisen J.A."/>
            <person name="Markowitz V."/>
            <person name="Hugenholtz P."/>
            <person name="Kyrpides N.C."/>
            <person name="Klenk H.P."/>
            <person name="Lapidus A."/>
        </authorList>
    </citation>
    <scope>NUCLEOTIDE SEQUENCE [LARGE SCALE GENOMIC DNA]</scope>
    <source>
        <strain evidence="7">ATCC 33744 / DSM 2228 / GSL</strain>
    </source>
</reference>
<dbReference type="GO" id="GO:0004725">
    <property type="term" value="F:protein tyrosine phosphatase activity"/>
    <property type="evidence" value="ECO:0007669"/>
    <property type="project" value="InterPro"/>
</dbReference>
<sequence>METIKKILFVCTGNTCRSPMAEYLLKAMIRQRDDLKLENWQIISAGISAVKGAEANAKVKNVMAELGIELEGHISHSLADIELEEQDLIITMTRKHSRALVLDYPNLSDKVFTLKELSGLDSENKDIQDPFGLSEAVYRATRDEIKANLEFLLENLKKFDLSKQD</sequence>
<evidence type="ECO:0000313" key="7">
    <source>
        <dbReference type="Proteomes" id="UP000006866"/>
    </source>
</evidence>
<dbReference type="KEGG" id="hpk:Hprae_1972"/>
<dbReference type="InterPro" id="IPR023485">
    <property type="entry name" value="Ptyr_pPase"/>
</dbReference>
<dbReference type="EMBL" id="CP002175">
    <property type="protein sequence ID" value="ADO78097.1"/>
    <property type="molecule type" value="Genomic_DNA"/>
</dbReference>
<dbReference type="PANTHER" id="PTHR11717">
    <property type="entry name" value="LOW MOLECULAR WEIGHT PROTEIN TYROSINE PHOSPHATASE"/>
    <property type="match status" value="1"/>
</dbReference>
<evidence type="ECO:0000256" key="2">
    <source>
        <dbReference type="ARBA" id="ARBA00022801"/>
    </source>
</evidence>
<dbReference type="Gene3D" id="3.40.50.2300">
    <property type="match status" value="1"/>
</dbReference>
<protein>
    <submittedName>
        <fullName evidence="6">Protein tyrosine phosphatase</fullName>
    </submittedName>
</protein>
<dbReference type="AlphaFoldDB" id="E3DRG5"/>
<dbReference type="InterPro" id="IPR050438">
    <property type="entry name" value="LMW_PTPase"/>
</dbReference>
<feature type="active site" description="Proton donor" evidence="4">
    <location>
        <position position="129"/>
    </location>
</feature>
<dbReference type="InterPro" id="IPR017867">
    <property type="entry name" value="Tyr_phospatase_low_mol_wt"/>
</dbReference>
<reference evidence="7" key="1">
    <citation type="submission" date="2010-10" db="EMBL/GenBank/DDBJ databases">
        <title>The complete genome of Halanaerobium praevalens DSM 2228.</title>
        <authorList>
            <consortium name="US DOE Joint Genome Institute (JGI-PGF)"/>
            <person name="Lucas S."/>
            <person name="Copeland A."/>
            <person name="Lapidus A."/>
            <person name="Glavina del Rio T."/>
            <person name="Dalin E."/>
            <person name="Tice H."/>
            <person name="Bruce D."/>
            <person name="Goodwin L."/>
            <person name="Pitluck S."/>
            <person name="Kyrpides N."/>
            <person name="Mavromatis K."/>
            <person name="Ivanova N."/>
            <person name="Ovchinnikova G."/>
            <person name="Chertkov O."/>
            <person name="Detter J.C."/>
            <person name="Han C."/>
            <person name="Larimer F."/>
            <person name="Land M."/>
            <person name="Hauser L."/>
            <person name="Markowitz V."/>
            <person name="Cheng J.-F."/>
            <person name="Hugenholtz P."/>
            <person name="Woyke T."/>
            <person name="Wu D."/>
            <person name="Tindall B."/>
            <person name="Pomrenke H.G."/>
            <person name="Brambilla E."/>
            <person name="Klenk H.-P."/>
            <person name="Eisen J.A."/>
        </authorList>
    </citation>
    <scope>NUCLEOTIDE SEQUENCE [LARGE SCALE GENOMIC DNA]</scope>
    <source>
        <strain evidence="7">ATCC 33744 / DSM 2228 / GSL</strain>
    </source>
</reference>
<proteinExistence type="inferred from homology"/>
<gene>
    <name evidence="6" type="ordered locus">Hprae_1972</name>
</gene>
<comment type="similarity">
    <text evidence="1">Belongs to the low molecular weight phosphotyrosine protein phosphatase family.</text>
</comment>
<dbReference type="InterPro" id="IPR036196">
    <property type="entry name" value="Ptyr_pPase_sf"/>
</dbReference>
<accession>E3DRG5</accession>
<dbReference type="PANTHER" id="PTHR11717:SF31">
    <property type="entry name" value="LOW MOLECULAR WEIGHT PROTEIN-TYROSINE-PHOSPHATASE ETP-RELATED"/>
    <property type="match status" value="1"/>
</dbReference>
<dbReference type="STRING" id="572479.Hprae_1972"/>
<keyword evidence="7" id="KW-1185">Reference proteome</keyword>
<evidence type="ECO:0000256" key="4">
    <source>
        <dbReference type="PIRSR" id="PIRSR617867-1"/>
    </source>
</evidence>
<dbReference type="CDD" id="cd16344">
    <property type="entry name" value="LMWPAP"/>
    <property type="match status" value="1"/>
</dbReference>
<feature type="domain" description="Phosphotyrosine protein phosphatase I" evidence="5">
    <location>
        <begin position="5"/>
        <end position="155"/>
    </location>
</feature>
<organism evidence="6 7">
    <name type="scientific">Halanaerobium praevalens (strain ATCC 33744 / DSM 2228 / GSL)</name>
    <dbReference type="NCBI Taxonomy" id="572479"/>
    <lineage>
        <taxon>Bacteria</taxon>
        <taxon>Bacillati</taxon>
        <taxon>Bacillota</taxon>
        <taxon>Clostridia</taxon>
        <taxon>Halanaerobiales</taxon>
        <taxon>Halanaerobiaceae</taxon>
        <taxon>Halanaerobium</taxon>
    </lineage>
</organism>
<dbReference type="SMART" id="SM00226">
    <property type="entry name" value="LMWPc"/>
    <property type="match status" value="1"/>
</dbReference>
<name>E3DRG5_HALPG</name>